<dbReference type="AlphaFoldDB" id="A0A3A3FX92"/>
<dbReference type="PANTHER" id="PTHR38591">
    <property type="entry name" value="HYDROLASE"/>
    <property type="match status" value="1"/>
</dbReference>
<evidence type="ECO:0000313" key="3">
    <source>
        <dbReference type="EMBL" id="RJF99994.1"/>
    </source>
</evidence>
<accession>A0A3A3FX92</accession>
<proteinExistence type="predicted"/>
<evidence type="ECO:0000313" key="4">
    <source>
        <dbReference type="Proteomes" id="UP000265955"/>
    </source>
</evidence>
<feature type="chain" id="PRO_5017252614" evidence="1">
    <location>
        <begin position="27"/>
        <end position="368"/>
    </location>
</feature>
<keyword evidence="4" id="KW-1185">Reference proteome</keyword>
<name>A0A3A3FX92_9BURK</name>
<dbReference type="EMBL" id="QYUO01000001">
    <property type="protein sequence ID" value="RJF99994.1"/>
    <property type="molecule type" value="Genomic_DNA"/>
</dbReference>
<evidence type="ECO:0000256" key="1">
    <source>
        <dbReference type="SAM" id="SignalP"/>
    </source>
</evidence>
<dbReference type="SUPFAM" id="SSF159245">
    <property type="entry name" value="AttH-like"/>
    <property type="match status" value="1"/>
</dbReference>
<keyword evidence="1" id="KW-0732">Signal</keyword>
<dbReference type="Proteomes" id="UP000265955">
    <property type="component" value="Unassembled WGS sequence"/>
</dbReference>
<organism evidence="3 4">
    <name type="scientific">Noviherbaspirillum saxi</name>
    <dbReference type="NCBI Taxonomy" id="2320863"/>
    <lineage>
        <taxon>Bacteria</taxon>
        <taxon>Pseudomonadati</taxon>
        <taxon>Pseudomonadota</taxon>
        <taxon>Betaproteobacteria</taxon>
        <taxon>Burkholderiales</taxon>
        <taxon>Oxalobacteraceae</taxon>
        <taxon>Noviherbaspirillum</taxon>
    </lineage>
</organism>
<gene>
    <name evidence="3" type="ORF">D3871_06370</name>
</gene>
<comment type="caution">
    <text evidence="3">The sequence shown here is derived from an EMBL/GenBank/DDBJ whole genome shotgun (WGS) entry which is preliminary data.</text>
</comment>
<protein>
    <submittedName>
        <fullName evidence="3">Carotenoid 1,2-hydratase</fullName>
    </submittedName>
</protein>
<dbReference type="PANTHER" id="PTHR38591:SF1">
    <property type="entry name" value="BLL1000 PROTEIN"/>
    <property type="match status" value="1"/>
</dbReference>
<dbReference type="RefSeq" id="WP_119769936.1">
    <property type="nucleotide sequence ID" value="NZ_QYUO01000001.1"/>
</dbReference>
<dbReference type="InterPro" id="IPR010791">
    <property type="entry name" value="AttH_dom"/>
</dbReference>
<feature type="signal peptide" evidence="1">
    <location>
        <begin position="1"/>
        <end position="26"/>
    </location>
</feature>
<dbReference type="Pfam" id="PF07143">
    <property type="entry name" value="CrtC"/>
    <property type="match status" value="1"/>
</dbReference>
<dbReference type="InterPro" id="IPR023374">
    <property type="entry name" value="AttH-like_dom_sf"/>
</dbReference>
<dbReference type="Gene3D" id="2.40.370.10">
    <property type="entry name" value="AttH-like domain"/>
    <property type="match status" value="2"/>
</dbReference>
<dbReference type="Pfam" id="PF17186">
    <property type="entry name" value="Lipocalin_9"/>
    <property type="match status" value="1"/>
</dbReference>
<sequence>MNRFLRSASAALFKLTVMLASCYLLAAQALAAPPVLSAVVPGRTLAFPRDFGAHPDYRTEWWYVTGWLETPDSKPLGFQVTFFRSATDHDAANPSNFAPKQLIIAHAALSDPALGKLLHDQKSARQGFDLAYARQGDTDVRLGEWIFKRQENGTYRTEINAREFSFSLSLQPSQPVMLQGDKGFSRKGPSREQASYYYSEPHLKVSGSVQRNGKPVQVTGTAWLDHEWSTSVLDQNAAGWDWVGANLDDGSALMAFRIRGKDGGMLWAHAAVRDRNGKVNHIPPEQIRFIPRRNWRSARTGASYPVAMRIEAGSSVWELEPLQDDQELDSRQSTGSVYWEGAVTLTRDGQRVGRGYLELTGYLKPMKL</sequence>
<feature type="domain" description="AttH" evidence="2">
    <location>
        <begin position="59"/>
        <end position="230"/>
    </location>
</feature>
<reference evidence="4" key="1">
    <citation type="submission" date="2018-09" db="EMBL/GenBank/DDBJ databases">
        <authorList>
            <person name="Zhu H."/>
        </authorList>
    </citation>
    <scope>NUCLEOTIDE SEQUENCE [LARGE SCALE GENOMIC DNA]</scope>
    <source>
        <strain evidence="4">K1R23-30</strain>
    </source>
</reference>
<evidence type="ECO:0000259" key="2">
    <source>
        <dbReference type="Pfam" id="PF07143"/>
    </source>
</evidence>
<dbReference type="OrthoDB" id="9770826at2"/>